<dbReference type="Proteomes" id="UP000004846">
    <property type="component" value="Unassembled WGS sequence"/>
</dbReference>
<dbReference type="HOGENOM" id="CLU_2934207_0_0_9"/>
<comment type="caution">
    <text evidence="1">The sequence shown here is derived from an EMBL/GenBank/DDBJ whole genome shotgun (WGS) entry which is preliminary data.</text>
</comment>
<organism evidence="1 2">
    <name type="scientific">Enterococcus faecalis TX4248</name>
    <dbReference type="NCBI Taxonomy" id="749495"/>
    <lineage>
        <taxon>Bacteria</taxon>
        <taxon>Bacillati</taxon>
        <taxon>Bacillota</taxon>
        <taxon>Bacilli</taxon>
        <taxon>Lactobacillales</taxon>
        <taxon>Enterococcaceae</taxon>
        <taxon>Enterococcus</taxon>
    </lineage>
</organism>
<name>A0A125W4E5_ENTFL</name>
<dbReference type="EMBL" id="AEBR01000067">
    <property type="protein sequence ID" value="EFM82342.1"/>
    <property type="molecule type" value="Genomic_DNA"/>
</dbReference>
<evidence type="ECO:0000313" key="1">
    <source>
        <dbReference type="EMBL" id="EFM82342.1"/>
    </source>
</evidence>
<protein>
    <submittedName>
        <fullName evidence="1">Uncharacterized protein</fullName>
    </submittedName>
</protein>
<dbReference type="RefSeq" id="WP_002402366.1">
    <property type="nucleotide sequence ID" value="NZ_GL454464.1"/>
</dbReference>
<sequence>MEQLLLTKTGENQIDINSTGMDHNEIVFTLAATLVGYCKELGLTEAILNESMSTLWKDGE</sequence>
<dbReference type="AlphaFoldDB" id="A0A125W4E5"/>
<gene>
    <name evidence="1" type="ORF">HMPREF9498_02069</name>
</gene>
<accession>A0A125W4E5</accession>
<evidence type="ECO:0000313" key="2">
    <source>
        <dbReference type="Proteomes" id="UP000004846"/>
    </source>
</evidence>
<proteinExistence type="predicted"/>
<reference evidence="1 2" key="1">
    <citation type="submission" date="2010-07" db="EMBL/GenBank/DDBJ databases">
        <authorList>
            <person name="Sid Ahmed O."/>
        </authorList>
    </citation>
    <scope>NUCLEOTIDE SEQUENCE [LARGE SCALE GENOMIC DNA]</scope>
    <source>
        <strain evidence="1 2">TX4248</strain>
    </source>
</reference>